<evidence type="ECO:0000256" key="8">
    <source>
        <dbReference type="ARBA" id="ARBA00023014"/>
    </source>
</evidence>
<feature type="domain" description="4Fe-4S ferredoxin-type" evidence="10">
    <location>
        <begin position="25"/>
        <end position="56"/>
    </location>
</feature>
<evidence type="ECO:0000256" key="4">
    <source>
        <dbReference type="ARBA" id="ARBA00022448"/>
    </source>
</evidence>
<evidence type="ECO:0000256" key="6">
    <source>
        <dbReference type="ARBA" id="ARBA00022982"/>
    </source>
</evidence>
<feature type="domain" description="4Fe-4S ferredoxin-type" evidence="10">
    <location>
        <begin position="57"/>
        <end position="86"/>
    </location>
</feature>
<accession>A0AA47I4F3</accession>
<dbReference type="RefSeq" id="WP_216123718.1">
    <property type="nucleotide sequence ID" value="NZ_CP086239.1"/>
</dbReference>
<dbReference type="AlphaFoldDB" id="A0AA47I4F3"/>
<evidence type="ECO:0000256" key="2">
    <source>
        <dbReference type="ARBA" id="ARBA00009192"/>
    </source>
</evidence>
<evidence type="ECO:0000256" key="3">
    <source>
        <dbReference type="ARBA" id="ARBA00020378"/>
    </source>
</evidence>
<keyword evidence="7" id="KW-0408">Iron</keyword>
<keyword evidence="6" id="KW-0249">Electron transport</keyword>
<dbReference type="InterPro" id="IPR017896">
    <property type="entry name" value="4Fe4S_Fe-S-bd"/>
</dbReference>
<comment type="similarity">
    <text evidence="2">To ferredoxins from P.putida and C.tartarivorum, ferredoxin I from A.vinelandii, ferredoxin II from D.desulfuricans.</text>
</comment>
<dbReference type="GO" id="GO:0005506">
    <property type="term" value="F:iron ion binding"/>
    <property type="evidence" value="ECO:0007669"/>
    <property type="project" value="InterPro"/>
</dbReference>
<keyword evidence="9" id="KW-0535">Nitrogen fixation</keyword>
<evidence type="ECO:0000313" key="11">
    <source>
        <dbReference type="EMBL" id="WAG59182.1"/>
    </source>
</evidence>
<keyword evidence="8" id="KW-0411">Iron-sulfur</keyword>
<name>A0AA47I4F3_9CLOT</name>
<comment type="function">
    <text evidence="1">Could be a 3Fe-4S cluster-containing protein.</text>
</comment>
<dbReference type="PIRSF" id="PIRSF036548">
    <property type="entry name" value="Fdx_FixX"/>
    <property type="match status" value="1"/>
</dbReference>
<keyword evidence="5" id="KW-0479">Metal-binding</keyword>
<dbReference type="PANTHER" id="PTHR43082">
    <property type="entry name" value="FERREDOXIN-LIKE"/>
    <property type="match status" value="1"/>
</dbReference>
<dbReference type="InterPro" id="IPR017900">
    <property type="entry name" value="4Fe4S_Fe_S_CS"/>
</dbReference>
<gene>
    <name evidence="11" type="ORF">LL038_16245</name>
</gene>
<dbReference type="InterPro" id="IPR012206">
    <property type="entry name" value="Fd_FixX"/>
</dbReference>
<dbReference type="InterPro" id="IPR007859">
    <property type="entry name" value="ETF-QO/FixX_C"/>
</dbReference>
<proteinExistence type="predicted"/>
<dbReference type="Proteomes" id="UP001164733">
    <property type="component" value="Chromosome"/>
</dbReference>
<dbReference type="PROSITE" id="PS00198">
    <property type="entry name" value="4FE4S_FER_1"/>
    <property type="match status" value="1"/>
</dbReference>
<evidence type="ECO:0000256" key="9">
    <source>
        <dbReference type="ARBA" id="ARBA00023231"/>
    </source>
</evidence>
<dbReference type="GO" id="GO:0051536">
    <property type="term" value="F:iron-sulfur cluster binding"/>
    <property type="evidence" value="ECO:0007669"/>
    <property type="project" value="UniProtKB-KW"/>
</dbReference>
<evidence type="ECO:0000313" key="12">
    <source>
        <dbReference type="Proteomes" id="UP001164733"/>
    </source>
</evidence>
<evidence type="ECO:0000256" key="7">
    <source>
        <dbReference type="ARBA" id="ARBA00023004"/>
    </source>
</evidence>
<reference evidence="11" key="1">
    <citation type="submission" date="2021-11" db="EMBL/GenBank/DDBJ databases">
        <title>Clostridia strains as spoilage organisms.</title>
        <authorList>
            <person name="Wambui J."/>
            <person name="Stevens M.J.A."/>
            <person name="Stephan R."/>
        </authorList>
    </citation>
    <scope>NUCLEOTIDE SEQUENCE</scope>
    <source>
        <strain evidence="11">CF009</strain>
    </source>
</reference>
<protein>
    <recommendedName>
        <fullName evidence="3">Ferredoxin-like protein</fullName>
    </recommendedName>
</protein>
<keyword evidence="4" id="KW-0813">Transport</keyword>
<evidence type="ECO:0000256" key="5">
    <source>
        <dbReference type="ARBA" id="ARBA00022723"/>
    </source>
</evidence>
<dbReference type="Pfam" id="PF05187">
    <property type="entry name" value="Fer4_ETF_QO"/>
    <property type="match status" value="1"/>
</dbReference>
<dbReference type="EMBL" id="CP086239">
    <property type="protein sequence ID" value="WAG59182.1"/>
    <property type="molecule type" value="Genomic_DNA"/>
</dbReference>
<organism evidence="11 12">
    <name type="scientific">Clostridium estertheticum</name>
    <dbReference type="NCBI Taxonomy" id="238834"/>
    <lineage>
        <taxon>Bacteria</taxon>
        <taxon>Bacillati</taxon>
        <taxon>Bacillota</taxon>
        <taxon>Clostridia</taxon>
        <taxon>Eubacteriales</taxon>
        <taxon>Clostridiaceae</taxon>
        <taxon>Clostridium</taxon>
    </lineage>
</organism>
<dbReference type="PANTHER" id="PTHR43082:SF3">
    <property type="entry name" value="FERREDOXIN-LIKE PROTEIN YDIT"/>
    <property type="match status" value="1"/>
</dbReference>
<sequence>MSDIKKKVNIDDKLFLNTYIADTVSHLIIKDEGVCANCDEKNCTKFCPAGVYQYKDSKIVVGFEGCLECGACRVACPHGNIDWSYPRGGFGIQFRLA</sequence>
<evidence type="ECO:0000259" key="10">
    <source>
        <dbReference type="PROSITE" id="PS51379"/>
    </source>
</evidence>
<evidence type="ECO:0000256" key="1">
    <source>
        <dbReference type="ARBA" id="ARBA00003208"/>
    </source>
</evidence>
<dbReference type="PROSITE" id="PS51379">
    <property type="entry name" value="4FE4S_FER_2"/>
    <property type="match status" value="2"/>
</dbReference>